<dbReference type="InterPro" id="IPR007267">
    <property type="entry name" value="GtrA_DPMS_TM"/>
</dbReference>
<feature type="transmembrane region" description="Helical" evidence="6">
    <location>
        <begin position="70"/>
        <end position="94"/>
    </location>
</feature>
<dbReference type="EMBL" id="LN890655">
    <property type="protein sequence ID" value="CUS02594.2"/>
    <property type="molecule type" value="Genomic_DNA"/>
</dbReference>
<keyword evidence="9" id="KW-1185">Reference proteome</keyword>
<feature type="domain" description="GtrA/DPMS transmembrane" evidence="7">
    <location>
        <begin position="24"/>
        <end position="179"/>
    </location>
</feature>
<keyword evidence="5 6" id="KW-0472">Membrane</keyword>
<feature type="transmembrane region" description="Helical" evidence="6">
    <location>
        <begin position="157"/>
        <end position="174"/>
    </location>
</feature>
<dbReference type="GO" id="GO:0000271">
    <property type="term" value="P:polysaccharide biosynthetic process"/>
    <property type="evidence" value="ECO:0007669"/>
    <property type="project" value="InterPro"/>
</dbReference>
<evidence type="ECO:0000313" key="9">
    <source>
        <dbReference type="Proteomes" id="UP000215027"/>
    </source>
</evidence>
<evidence type="ECO:0000256" key="1">
    <source>
        <dbReference type="ARBA" id="ARBA00004141"/>
    </source>
</evidence>
<dbReference type="PANTHER" id="PTHR38459:SF1">
    <property type="entry name" value="PROPHAGE BACTOPRENOL-LINKED GLUCOSE TRANSLOCASE HOMOLOG"/>
    <property type="match status" value="1"/>
</dbReference>
<dbReference type="InterPro" id="IPR051401">
    <property type="entry name" value="GtrA_CellWall_Glycosyl"/>
</dbReference>
<dbReference type="KEGG" id="pbf:CFX0092_A0716"/>
<evidence type="ECO:0000256" key="5">
    <source>
        <dbReference type="ARBA" id="ARBA00023136"/>
    </source>
</evidence>
<dbReference type="AlphaFoldDB" id="A0A160SZK8"/>
<organism evidence="8 9">
    <name type="scientific">Candidatus Promineifilum breve</name>
    <dbReference type="NCBI Taxonomy" id="1806508"/>
    <lineage>
        <taxon>Bacteria</taxon>
        <taxon>Bacillati</taxon>
        <taxon>Chloroflexota</taxon>
        <taxon>Ardenticatenia</taxon>
        <taxon>Candidatus Promineifilales</taxon>
        <taxon>Candidatus Promineifilaceae</taxon>
        <taxon>Candidatus Promineifilum</taxon>
    </lineage>
</organism>
<sequence>MITYFADVSSRFGVKPKEAERFIKFLVVGGIGFVVDFGIFNLLLNPANALVAPGNSLYTLLTGLGLSDYFVTHLGPTIASAVSFVAAVFSNFLWNRYWTYPDSRSRSRRRQFTMFFLVSIVGVLIRIPIVFFMTPLFRSMVSNIGALQAYTTRLADNLSLAVAVLVVLFWNFFANRHWTYNDVE</sequence>
<feature type="transmembrane region" description="Helical" evidence="6">
    <location>
        <begin position="21"/>
        <end position="44"/>
    </location>
</feature>
<dbReference type="PANTHER" id="PTHR38459">
    <property type="entry name" value="PROPHAGE BACTOPRENOL-LINKED GLUCOSE TRANSLOCASE HOMOLOG"/>
    <property type="match status" value="1"/>
</dbReference>
<keyword evidence="4 6" id="KW-1133">Transmembrane helix</keyword>
<reference evidence="8" key="1">
    <citation type="submission" date="2016-01" db="EMBL/GenBank/DDBJ databases">
        <authorList>
            <person name="Mcilroy J.S."/>
            <person name="Karst M S."/>
            <person name="Albertsen M."/>
        </authorList>
    </citation>
    <scope>NUCLEOTIDE SEQUENCE</scope>
    <source>
        <strain evidence="8">Cfx-K</strain>
    </source>
</reference>
<accession>A0A160SZK8</accession>
<evidence type="ECO:0000256" key="4">
    <source>
        <dbReference type="ARBA" id="ARBA00022989"/>
    </source>
</evidence>
<evidence type="ECO:0000256" key="6">
    <source>
        <dbReference type="SAM" id="Phobius"/>
    </source>
</evidence>
<protein>
    <recommendedName>
        <fullName evidence="7">GtrA/DPMS transmembrane domain-containing protein</fullName>
    </recommendedName>
</protein>
<evidence type="ECO:0000259" key="7">
    <source>
        <dbReference type="Pfam" id="PF04138"/>
    </source>
</evidence>
<evidence type="ECO:0000256" key="3">
    <source>
        <dbReference type="ARBA" id="ARBA00022692"/>
    </source>
</evidence>
<keyword evidence="3 6" id="KW-0812">Transmembrane</keyword>
<gene>
    <name evidence="8" type="ORF">CFX0092_A0716</name>
</gene>
<name>A0A160SZK8_9CHLR</name>
<dbReference type="Proteomes" id="UP000215027">
    <property type="component" value="Chromosome I"/>
</dbReference>
<comment type="subcellular location">
    <subcellularLocation>
        <location evidence="1">Membrane</location>
        <topology evidence="1">Multi-pass membrane protein</topology>
    </subcellularLocation>
</comment>
<evidence type="ECO:0000256" key="2">
    <source>
        <dbReference type="ARBA" id="ARBA00009399"/>
    </source>
</evidence>
<proteinExistence type="inferred from homology"/>
<dbReference type="RefSeq" id="WP_157912874.1">
    <property type="nucleotide sequence ID" value="NZ_LN890655.1"/>
</dbReference>
<evidence type="ECO:0000313" key="8">
    <source>
        <dbReference type="EMBL" id="CUS02594.2"/>
    </source>
</evidence>
<dbReference type="OrthoDB" id="9807815at2"/>
<feature type="transmembrane region" description="Helical" evidence="6">
    <location>
        <begin position="115"/>
        <end position="137"/>
    </location>
</feature>
<dbReference type="GO" id="GO:0005886">
    <property type="term" value="C:plasma membrane"/>
    <property type="evidence" value="ECO:0007669"/>
    <property type="project" value="TreeGrafter"/>
</dbReference>
<dbReference type="Pfam" id="PF04138">
    <property type="entry name" value="GtrA_DPMS_TM"/>
    <property type="match status" value="1"/>
</dbReference>
<comment type="similarity">
    <text evidence="2">Belongs to the GtrA family.</text>
</comment>